<reference evidence="2 3" key="1">
    <citation type="submission" date="2018-08" db="EMBL/GenBank/DDBJ databases">
        <title>Sequencing the genomes of 1000 actinobacteria strains.</title>
        <authorList>
            <person name="Klenk H.-P."/>
        </authorList>
    </citation>
    <scope>NUCLEOTIDE SEQUENCE [LARGE SCALE GENOMIC DNA]</scope>
    <source>
        <strain evidence="2 3">DSM 44099</strain>
    </source>
</reference>
<keyword evidence="2" id="KW-0808">Transferase</keyword>
<dbReference type="InterPro" id="IPR041698">
    <property type="entry name" value="Methyltransf_25"/>
</dbReference>
<feature type="domain" description="Methyltransferase" evidence="1">
    <location>
        <begin position="48"/>
        <end position="142"/>
    </location>
</feature>
<dbReference type="PANTHER" id="PTHR43591">
    <property type="entry name" value="METHYLTRANSFERASE"/>
    <property type="match status" value="1"/>
</dbReference>
<dbReference type="Gene3D" id="3.40.50.150">
    <property type="entry name" value="Vaccinia Virus protein VP39"/>
    <property type="match status" value="1"/>
</dbReference>
<dbReference type="GO" id="GO:0032259">
    <property type="term" value="P:methylation"/>
    <property type="evidence" value="ECO:0007669"/>
    <property type="project" value="UniProtKB-KW"/>
</dbReference>
<gene>
    <name evidence="2" type="ORF">DFJ67_0231</name>
</gene>
<protein>
    <submittedName>
        <fullName evidence="2">Methyltransferase family protein</fullName>
    </submittedName>
</protein>
<dbReference type="RefSeq" id="WP_116066154.1">
    <property type="nucleotide sequence ID" value="NZ_BONB01000068.1"/>
</dbReference>
<dbReference type="PANTHER" id="PTHR43591:SF99">
    <property type="entry name" value="OS06G0646000 PROTEIN"/>
    <property type="match status" value="1"/>
</dbReference>
<dbReference type="CDD" id="cd02440">
    <property type="entry name" value="AdoMet_MTases"/>
    <property type="match status" value="1"/>
</dbReference>
<evidence type="ECO:0000313" key="2">
    <source>
        <dbReference type="EMBL" id="REF94314.1"/>
    </source>
</evidence>
<evidence type="ECO:0000259" key="1">
    <source>
        <dbReference type="Pfam" id="PF13649"/>
    </source>
</evidence>
<dbReference type="EMBL" id="QUMQ01000001">
    <property type="protein sequence ID" value="REF94314.1"/>
    <property type="molecule type" value="Genomic_DNA"/>
</dbReference>
<keyword evidence="2" id="KW-0489">Methyltransferase</keyword>
<dbReference type="SUPFAM" id="SSF53335">
    <property type="entry name" value="S-adenosyl-L-methionine-dependent methyltransferases"/>
    <property type="match status" value="1"/>
</dbReference>
<dbReference type="OrthoDB" id="9777638at2"/>
<accession>A0A3D9ZCU3</accession>
<organism evidence="2 3">
    <name type="scientific">Asanoa ferruginea</name>
    <dbReference type="NCBI Taxonomy" id="53367"/>
    <lineage>
        <taxon>Bacteria</taxon>
        <taxon>Bacillati</taxon>
        <taxon>Actinomycetota</taxon>
        <taxon>Actinomycetes</taxon>
        <taxon>Micromonosporales</taxon>
        <taxon>Micromonosporaceae</taxon>
        <taxon>Asanoa</taxon>
    </lineage>
</organism>
<name>A0A3D9ZCU3_9ACTN</name>
<dbReference type="Pfam" id="PF13649">
    <property type="entry name" value="Methyltransf_25"/>
    <property type="match status" value="1"/>
</dbReference>
<evidence type="ECO:0000313" key="3">
    <source>
        <dbReference type="Proteomes" id="UP000256913"/>
    </source>
</evidence>
<keyword evidence="3" id="KW-1185">Reference proteome</keyword>
<proteinExistence type="predicted"/>
<dbReference type="GO" id="GO:0008757">
    <property type="term" value="F:S-adenosylmethionine-dependent methyltransferase activity"/>
    <property type="evidence" value="ECO:0007669"/>
    <property type="project" value="InterPro"/>
</dbReference>
<dbReference type="AlphaFoldDB" id="A0A3D9ZCU3"/>
<dbReference type="Proteomes" id="UP000256913">
    <property type="component" value="Unassembled WGS sequence"/>
</dbReference>
<sequence length="275" mass="29525">MTDVDPKARIAGIFDRAAPTYDQTGVELFGPPGRELVRRAGITAGQRVLDLGCGRGNVLFPAAAAVAETGSVVGIDFAPAMVAATTQAAKDLPWVRVTHGDADYPDFPPGSFDAITAGFMVFLLPDPPAAVARWSRLLRPGGRLAVSTFAAATAAGEAFYRDRTAALLPFQTPEPARDEQSSSSPEWVAALFAGTDLVDVTMTGLTVRSGYPTVDTYWDWMLSLGARRQLERVPAEHEQTARAALGKVLDQHLRQPDGSYRMDTEVRLTVARRPA</sequence>
<dbReference type="InterPro" id="IPR029063">
    <property type="entry name" value="SAM-dependent_MTases_sf"/>
</dbReference>
<comment type="caution">
    <text evidence="2">The sequence shown here is derived from an EMBL/GenBank/DDBJ whole genome shotgun (WGS) entry which is preliminary data.</text>
</comment>